<gene>
    <name evidence="2" type="ORF">BDN70DRAFT_900581</name>
</gene>
<organism evidence="2 3">
    <name type="scientific">Pholiota conissans</name>
    <dbReference type="NCBI Taxonomy" id="109636"/>
    <lineage>
        <taxon>Eukaryota</taxon>
        <taxon>Fungi</taxon>
        <taxon>Dikarya</taxon>
        <taxon>Basidiomycota</taxon>
        <taxon>Agaricomycotina</taxon>
        <taxon>Agaricomycetes</taxon>
        <taxon>Agaricomycetidae</taxon>
        <taxon>Agaricales</taxon>
        <taxon>Agaricineae</taxon>
        <taxon>Strophariaceae</taxon>
        <taxon>Pholiota</taxon>
    </lineage>
</organism>
<comment type="caution">
    <text evidence="2">The sequence shown here is derived from an EMBL/GenBank/DDBJ whole genome shotgun (WGS) entry which is preliminary data.</text>
</comment>
<dbReference type="Proteomes" id="UP000807469">
    <property type="component" value="Unassembled WGS sequence"/>
</dbReference>
<dbReference type="InterPro" id="IPR046496">
    <property type="entry name" value="DUF6589"/>
</dbReference>
<dbReference type="EMBL" id="MU155541">
    <property type="protein sequence ID" value="KAF9472391.1"/>
    <property type="molecule type" value="Genomic_DNA"/>
</dbReference>
<accession>A0A9P5YP11</accession>
<sequence length="809" mass="90868">MKGFHDGEEILVVDFIINLGRQEFSQVVGDGMKSTVIVGLLENAGQSKGRPFSDRRKLWIHLDATSTKEVSEVVDLRFVELTLLCICEKVCVAQTIKYELNLGVVLFLGSPKGKTREYDGIFAANEAVVKISSTIAGLGQRFRTTAYEVEESEQWGNNLHAHFQAQWEGMRLFSPQSVEAMSSVGIPGATPNAFILFDAFSTTKRQAKELTEKSCKRQELIRGSAILSLLQSKSQNKNYLQAVLGTYLMATGAQKQHFSAFQTLGIHISYDGIIANPSTVAAEPVKPRRIQSLGTLFLLSNACRQTAQKLASTNLFVMMYDNINMVARIAKQILGRKNAQENGTCATIVPLHGAALEDIKIDALEDSITNAKPLQLEDLYLSDAEDRLMQQIMAHTILSVVVRYGGEGFKIWEEILREHPAYNLHPLPSMKIDENTITGNIEIVEEINAELKLVPQQHEYIRFIAGDQLTIARQRSITGIRLDHEVSLNMWRHFVLITGHFHAKIVDTHGTLLTHFGVSSNRSPGSLAFHNICLHRIPIVISSLPSFRVCRDLIMVSLCARILHCLLLVSGQDGLKDYVKNVKTWEEMKLHAKEILTRFANADKVQELREPRLEFEAQQRVAALEAKKKARKKSVGIENVNIFTDINHPNPNTLPIELQGDMVFENGLLFLRDALLTRIFSSAVKSGDSDIVILVLKHWAFSYRSNGKVKYAHEMLHLPHNLINIWTKAIRRIVVTNWLLNPTGKADAFVEIDSQHFCVQFSGAQKDVTQCRYNQNWVKTHVDILVDISNIETTLVVDHVLTYTMDCGL</sequence>
<name>A0A9P5YP11_9AGAR</name>
<dbReference type="Pfam" id="PF20231">
    <property type="entry name" value="DUF6589"/>
    <property type="match status" value="1"/>
</dbReference>
<feature type="domain" description="DUF6589" evidence="1">
    <location>
        <begin position="371"/>
        <end position="753"/>
    </location>
</feature>
<protein>
    <recommendedName>
        <fullName evidence="1">DUF6589 domain-containing protein</fullName>
    </recommendedName>
</protein>
<dbReference type="OrthoDB" id="2496395at2759"/>
<dbReference type="AlphaFoldDB" id="A0A9P5YP11"/>
<reference evidence="2" key="1">
    <citation type="submission" date="2020-11" db="EMBL/GenBank/DDBJ databases">
        <authorList>
            <consortium name="DOE Joint Genome Institute"/>
            <person name="Ahrendt S."/>
            <person name="Riley R."/>
            <person name="Andreopoulos W."/>
            <person name="Labutti K."/>
            <person name="Pangilinan J."/>
            <person name="Ruiz-Duenas F.J."/>
            <person name="Barrasa J.M."/>
            <person name="Sanchez-Garcia M."/>
            <person name="Camarero S."/>
            <person name="Miyauchi S."/>
            <person name="Serrano A."/>
            <person name="Linde D."/>
            <person name="Babiker R."/>
            <person name="Drula E."/>
            <person name="Ayuso-Fernandez I."/>
            <person name="Pacheco R."/>
            <person name="Padilla G."/>
            <person name="Ferreira P."/>
            <person name="Barriuso J."/>
            <person name="Kellner H."/>
            <person name="Castanera R."/>
            <person name="Alfaro M."/>
            <person name="Ramirez L."/>
            <person name="Pisabarro A.G."/>
            <person name="Kuo A."/>
            <person name="Tritt A."/>
            <person name="Lipzen A."/>
            <person name="He G."/>
            <person name="Yan M."/>
            <person name="Ng V."/>
            <person name="Cullen D."/>
            <person name="Martin F."/>
            <person name="Rosso M.-N."/>
            <person name="Henrissat B."/>
            <person name="Hibbett D."/>
            <person name="Martinez A.T."/>
            <person name="Grigoriev I.V."/>
        </authorList>
    </citation>
    <scope>NUCLEOTIDE SEQUENCE</scope>
    <source>
        <strain evidence="2">CIRM-BRFM 674</strain>
    </source>
</reference>
<evidence type="ECO:0000313" key="2">
    <source>
        <dbReference type="EMBL" id="KAF9472391.1"/>
    </source>
</evidence>
<proteinExistence type="predicted"/>
<keyword evidence="3" id="KW-1185">Reference proteome</keyword>
<evidence type="ECO:0000313" key="3">
    <source>
        <dbReference type="Proteomes" id="UP000807469"/>
    </source>
</evidence>
<evidence type="ECO:0000259" key="1">
    <source>
        <dbReference type="Pfam" id="PF20231"/>
    </source>
</evidence>